<dbReference type="CDD" id="cd07067">
    <property type="entry name" value="HP_PGM_like"/>
    <property type="match status" value="1"/>
</dbReference>
<dbReference type="RefSeq" id="WP_340469811.1">
    <property type="nucleotide sequence ID" value="NZ_JBANBB010000002.1"/>
</dbReference>
<evidence type="ECO:0000313" key="1">
    <source>
        <dbReference type="EMBL" id="MEK0307099.1"/>
    </source>
</evidence>
<dbReference type="GO" id="GO:0016787">
    <property type="term" value="F:hydrolase activity"/>
    <property type="evidence" value="ECO:0007669"/>
    <property type="project" value="UniProtKB-KW"/>
</dbReference>
<dbReference type="InterPro" id="IPR029033">
    <property type="entry name" value="His_PPase_superfam"/>
</dbReference>
<keyword evidence="1" id="KW-0378">Hydrolase</keyword>
<comment type="caution">
    <text evidence="1">The sequence shown here is derived from an EMBL/GenBank/DDBJ whole genome shotgun (WGS) entry which is preliminary data.</text>
</comment>
<gene>
    <name evidence="1" type="ORF">V8P97_06460</name>
</gene>
<dbReference type="InterPro" id="IPR013078">
    <property type="entry name" value="His_Pase_superF_clade-1"/>
</dbReference>
<dbReference type="InterPro" id="IPR050275">
    <property type="entry name" value="PGM_Phosphatase"/>
</dbReference>
<dbReference type="EC" id="3.1.3.-" evidence="1"/>
<protein>
    <submittedName>
        <fullName evidence="1">Histidine phosphatase family protein</fullName>
        <ecNumber evidence="1">3.1.3.-</ecNumber>
    </submittedName>
</protein>
<evidence type="ECO:0000313" key="2">
    <source>
        <dbReference type="Proteomes" id="UP001373159"/>
    </source>
</evidence>
<dbReference type="SUPFAM" id="SSF53254">
    <property type="entry name" value="Phosphoglycerate mutase-like"/>
    <property type="match status" value="1"/>
</dbReference>
<dbReference type="SMART" id="SM00855">
    <property type="entry name" value="PGAM"/>
    <property type="match status" value="1"/>
</dbReference>
<keyword evidence="2" id="KW-1185">Reference proteome</keyword>
<dbReference type="EMBL" id="JBANBB010000002">
    <property type="protein sequence ID" value="MEK0307099.1"/>
    <property type="molecule type" value="Genomic_DNA"/>
</dbReference>
<sequence>MPATTIHFVRHGEVYNPGHVIYERLPGYHLSHRGERMVRATARFIAENPALNTLEAVYSSPLDRTRETAGIIVEALDRVRRARGQKPLTVRYDDRLLEAGNEFRGRRIGRGKGALWHPENLKLVSDLFRPSWGESYREIADRVGDFVRDQVAGHPDSQILVVTHESPIWTYRHLLETGRPEHNMLLRKTALASITSITIDDRDGQVLGITYADPALRV</sequence>
<dbReference type="Gene3D" id="3.40.50.1240">
    <property type="entry name" value="Phosphoglycerate mutase-like"/>
    <property type="match status" value="1"/>
</dbReference>
<reference evidence="1 2" key="1">
    <citation type="submission" date="2024-02" db="EMBL/GenBank/DDBJ databases">
        <title>Bifidobacterium honeyensis sp. nov., isolated from the comb honey.</title>
        <authorList>
            <person name="Liu W."/>
            <person name="Li Y."/>
        </authorList>
    </citation>
    <scope>NUCLEOTIDE SEQUENCE [LARGE SCALE GENOMIC DNA]</scope>
    <source>
        <strain evidence="1 2">IMAU50988</strain>
    </source>
</reference>
<dbReference type="Pfam" id="PF00300">
    <property type="entry name" value="His_Phos_1"/>
    <property type="match status" value="1"/>
</dbReference>
<dbReference type="Proteomes" id="UP001373159">
    <property type="component" value="Unassembled WGS sequence"/>
</dbReference>
<organism evidence="1 2">
    <name type="scientific">Bifidobacterium favimelis</name>
    <dbReference type="NCBI Taxonomy" id="3122979"/>
    <lineage>
        <taxon>Bacteria</taxon>
        <taxon>Bacillati</taxon>
        <taxon>Actinomycetota</taxon>
        <taxon>Actinomycetes</taxon>
        <taxon>Bifidobacteriales</taxon>
        <taxon>Bifidobacteriaceae</taxon>
        <taxon>Bifidobacterium</taxon>
    </lineage>
</organism>
<dbReference type="PANTHER" id="PTHR48100:SF1">
    <property type="entry name" value="HISTIDINE PHOSPHATASE FAMILY PROTEIN-RELATED"/>
    <property type="match status" value="1"/>
</dbReference>
<name>A0ABU8ZQ67_9BIFI</name>
<accession>A0ABU8ZQ67</accession>
<dbReference type="PANTHER" id="PTHR48100">
    <property type="entry name" value="BROAD-SPECIFICITY PHOSPHATASE YOR283W-RELATED"/>
    <property type="match status" value="1"/>
</dbReference>
<proteinExistence type="predicted"/>